<evidence type="ECO:0000256" key="4">
    <source>
        <dbReference type="ARBA" id="ARBA00022741"/>
    </source>
</evidence>
<reference evidence="8" key="1">
    <citation type="submission" date="2018-05" db="EMBL/GenBank/DDBJ databases">
        <authorList>
            <person name="Lanie J.A."/>
            <person name="Ng W.-L."/>
            <person name="Kazmierczak K.M."/>
            <person name="Andrzejewski T.M."/>
            <person name="Davidsen T.M."/>
            <person name="Wayne K.J."/>
            <person name="Tettelin H."/>
            <person name="Glass J.I."/>
            <person name="Rusch D."/>
            <person name="Podicherti R."/>
            <person name="Tsui H.-C.T."/>
            <person name="Winkler M.E."/>
        </authorList>
    </citation>
    <scope>NUCLEOTIDE SEQUENCE</scope>
</reference>
<gene>
    <name evidence="8" type="ORF">METZ01_LOCUS11548</name>
</gene>
<dbReference type="SUPFAM" id="SSF53623">
    <property type="entry name" value="MurD-like peptide ligases, catalytic domain"/>
    <property type="match status" value="1"/>
</dbReference>
<protein>
    <recommendedName>
        <fullName evidence="7">Mur ligase central domain-containing protein</fullName>
    </recommendedName>
</protein>
<keyword evidence="2" id="KW-0436">Ligase</keyword>
<dbReference type="GO" id="GO:0005737">
    <property type="term" value="C:cytoplasm"/>
    <property type="evidence" value="ECO:0007669"/>
    <property type="project" value="TreeGrafter"/>
</dbReference>
<evidence type="ECO:0000256" key="3">
    <source>
        <dbReference type="ARBA" id="ARBA00022723"/>
    </source>
</evidence>
<dbReference type="EMBL" id="UINC01000635">
    <property type="protein sequence ID" value="SUZ58694.1"/>
    <property type="molecule type" value="Genomic_DNA"/>
</dbReference>
<dbReference type="InterPro" id="IPR018109">
    <property type="entry name" value="Folylpolyglutamate_synth_CS"/>
</dbReference>
<evidence type="ECO:0000256" key="2">
    <source>
        <dbReference type="ARBA" id="ARBA00022598"/>
    </source>
</evidence>
<dbReference type="GO" id="GO:0004326">
    <property type="term" value="F:tetrahydrofolylpolyglutamate synthase activity"/>
    <property type="evidence" value="ECO:0007669"/>
    <property type="project" value="InterPro"/>
</dbReference>
<dbReference type="PANTHER" id="PTHR11136">
    <property type="entry name" value="FOLYLPOLYGLUTAMATE SYNTHASE-RELATED"/>
    <property type="match status" value="1"/>
</dbReference>
<dbReference type="GO" id="GO:0046872">
    <property type="term" value="F:metal ion binding"/>
    <property type="evidence" value="ECO:0007669"/>
    <property type="project" value="UniProtKB-KW"/>
</dbReference>
<dbReference type="GO" id="GO:0005524">
    <property type="term" value="F:ATP binding"/>
    <property type="evidence" value="ECO:0007669"/>
    <property type="project" value="UniProtKB-KW"/>
</dbReference>
<dbReference type="PANTHER" id="PTHR11136:SF0">
    <property type="entry name" value="DIHYDROFOLATE SYNTHETASE-RELATED"/>
    <property type="match status" value="1"/>
</dbReference>
<dbReference type="InterPro" id="IPR001645">
    <property type="entry name" value="Folylpolyglutamate_synth"/>
</dbReference>
<dbReference type="SUPFAM" id="SSF53244">
    <property type="entry name" value="MurD-like peptide ligases, peptide-binding domain"/>
    <property type="match status" value="1"/>
</dbReference>
<evidence type="ECO:0000259" key="7">
    <source>
        <dbReference type="Pfam" id="PF08245"/>
    </source>
</evidence>
<dbReference type="InterPro" id="IPR013221">
    <property type="entry name" value="Mur_ligase_cen"/>
</dbReference>
<comment type="similarity">
    <text evidence="1">Belongs to the folylpolyglutamate synthase family.</text>
</comment>
<dbReference type="AlphaFoldDB" id="A0A381NWZ8"/>
<keyword evidence="6" id="KW-0460">Magnesium</keyword>
<dbReference type="InterPro" id="IPR036615">
    <property type="entry name" value="Mur_ligase_C_dom_sf"/>
</dbReference>
<feature type="domain" description="Mur ligase central" evidence="7">
    <location>
        <begin position="47"/>
        <end position="202"/>
    </location>
</feature>
<evidence type="ECO:0000313" key="8">
    <source>
        <dbReference type="EMBL" id="SUZ58694.1"/>
    </source>
</evidence>
<evidence type="ECO:0000256" key="6">
    <source>
        <dbReference type="ARBA" id="ARBA00022842"/>
    </source>
</evidence>
<name>A0A381NWZ8_9ZZZZ</name>
<dbReference type="InterPro" id="IPR036565">
    <property type="entry name" value="Mur-like_cat_sf"/>
</dbReference>
<keyword evidence="5" id="KW-0067">ATP-binding</keyword>
<dbReference type="Gene3D" id="3.90.190.20">
    <property type="entry name" value="Mur ligase, C-terminal domain"/>
    <property type="match status" value="1"/>
</dbReference>
<keyword evidence="3" id="KW-0479">Metal-binding</keyword>
<dbReference type="NCBIfam" id="TIGR01499">
    <property type="entry name" value="folC"/>
    <property type="match status" value="1"/>
</dbReference>
<accession>A0A381NWZ8</accession>
<dbReference type="Pfam" id="PF08245">
    <property type="entry name" value="Mur_ligase_M"/>
    <property type="match status" value="1"/>
</dbReference>
<dbReference type="PROSITE" id="PS01012">
    <property type="entry name" value="FOLYLPOLYGLU_SYNT_2"/>
    <property type="match status" value="1"/>
</dbReference>
<organism evidence="8">
    <name type="scientific">marine metagenome</name>
    <dbReference type="NCBI Taxonomy" id="408172"/>
    <lineage>
        <taxon>unclassified sequences</taxon>
        <taxon>metagenomes</taxon>
        <taxon>ecological metagenomes</taxon>
    </lineage>
</organism>
<proteinExistence type="inferred from homology"/>
<sequence>MASAPAPDIRDWLTGRIGAGIRLGLSTCAEMLERLGHPERAFPSIHVAGTNGKGSLCAHLSAMGSRNGYLIGLFTSPHLVTVEERARVDGRPVGPEQFDRHLEEVRQASLVKPVIQPTYFEATFLASMLAFAHAGVDRAVIETGLGGRLDATRLVEADLCAITTISRDHTELLGDTLEEIAAEKAGIHREGVPLLCLHHDDAGVRAAIERIAGPDLVWCHPESDDAQGVAHELSCIIAERLGWAEMETDVTWAGRTHDAFEWSPGVDCRISAAHNEESLSHDLRAIDGQRHVLLLGMTQKHNLQSTLAPFANTSNFVRAVVTEAPEGREPGVPPQELARELAGLGYVEVEISPDPAIAMDRAVRLAGEFDCGVYVTGSIYLVGELLEELVRREGLDLWSALTIHPLGARTEG</sequence>
<dbReference type="Gene3D" id="3.40.1190.10">
    <property type="entry name" value="Mur-like, catalytic domain"/>
    <property type="match status" value="1"/>
</dbReference>
<keyword evidence="4" id="KW-0547">Nucleotide-binding</keyword>
<evidence type="ECO:0000256" key="1">
    <source>
        <dbReference type="ARBA" id="ARBA00008276"/>
    </source>
</evidence>
<dbReference type="GO" id="GO:0008841">
    <property type="term" value="F:dihydrofolate synthase activity"/>
    <property type="evidence" value="ECO:0007669"/>
    <property type="project" value="TreeGrafter"/>
</dbReference>
<evidence type="ECO:0000256" key="5">
    <source>
        <dbReference type="ARBA" id="ARBA00022840"/>
    </source>
</evidence>